<feature type="domain" description="DUF4376" evidence="1">
    <location>
        <begin position="77"/>
        <end position="175"/>
    </location>
</feature>
<gene>
    <name evidence="2" type="ORF">MWH18_06380</name>
</gene>
<sequence>MTVLVSKYGEVIGHIFGNDEMIKLNTPEGCTAIDDPPHPNMFFQNGEWVNIPAKPSPYHFFDYEIKKWVDNRSLEEVKRHKWELIKQQRDLYEFGGFEFENNLFDSDANSQLRIATAALIGVTVEWTLKDNTIVELDPDQLIDLKNALALHISNVHERGRIARSKIELSSTIDEIESITY</sequence>
<dbReference type="Pfam" id="PF14301">
    <property type="entry name" value="DUF4376"/>
    <property type="match status" value="1"/>
</dbReference>
<evidence type="ECO:0000313" key="3">
    <source>
        <dbReference type="Proteomes" id="UP001055514"/>
    </source>
</evidence>
<evidence type="ECO:0000259" key="1">
    <source>
        <dbReference type="Pfam" id="PF14301"/>
    </source>
</evidence>
<evidence type="ECO:0000313" key="2">
    <source>
        <dbReference type="EMBL" id="USU95881.1"/>
    </source>
</evidence>
<name>A0AAE9MBE1_ACIPI</name>
<accession>A0AAE9MBE1</accession>
<organism evidence="2 3">
    <name type="scientific">Acinetobacter pittii</name>
    <name type="common">Acinetobacter genomosp. 3</name>
    <dbReference type="NCBI Taxonomy" id="48296"/>
    <lineage>
        <taxon>Bacteria</taxon>
        <taxon>Pseudomonadati</taxon>
        <taxon>Pseudomonadota</taxon>
        <taxon>Gammaproteobacteria</taxon>
        <taxon>Moraxellales</taxon>
        <taxon>Moraxellaceae</taxon>
        <taxon>Acinetobacter</taxon>
        <taxon>Acinetobacter calcoaceticus/baumannii complex</taxon>
    </lineage>
</organism>
<reference evidence="2" key="1">
    <citation type="submission" date="2022-04" db="EMBL/GenBank/DDBJ databases">
        <title>Emergence of ST220 Acinetobacter pittii strain in bloodstream infection, which co-producing chromosomal NDM-1 and OXA-820 carbapenemases.</title>
        <authorList>
            <person name="Tian C."/>
            <person name="Xing M."/>
            <person name="Fu L."/>
            <person name="Xia D."/>
        </authorList>
    </citation>
    <scope>NUCLEOTIDE SEQUENCE</scope>
    <source>
        <strain evidence="2">TCM</strain>
    </source>
</reference>
<dbReference type="InterPro" id="IPR025484">
    <property type="entry name" value="DUF4376"/>
</dbReference>
<dbReference type="AlphaFoldDB" id="A0AAE9MBE1"/>
<protein>
    <submittedName>
        <fullName evidence="2">DUF4376 domain-containing protein</fullName>
    </submittedName>
</protein>
<dbReference type="EMBL" id="CP095407">
    <property type="protein sequence ID" value="USU95881.1"/>
    <property type="molecule type" value="Genomic_DNA"/>
</dbReference>
<proteinExistence type="predicted"/>
<dbReference type="RefSeq" id="WP_086378114.1">
    <property type="nucleotide sequence ID" value="NZ_CP095407.1"/>
</dbReference>
<dbReference type="Proteomes" id="UP001055514">
    <property type="component" value="Chromosome"/>
</dbReference>